<feature type="non-terminal residue" evidence="1">
    <location>
        <position position="50"/>
    </location>
</feature>
<protein>
    <submittedName>
        <fullName evidence="1">Uncharacterized protein</fullName>
    </submittedName>
</protein>
<comment type="caution">
    <text evidence="1">The sequence shown here is derived from an EMBL/GenBank/DDBJ whole genome shotgun (WGS) entry which is preliminary data.</text>
</comment>
<gene>
    <name evidence="1" type="ORF">S12H4_40068</name>
</gene>
<sequence>MAISIEPGEFARAKVVWRNNAEVPQAPPSPLGSKKAGCHLERGAGYRCSR</sequence>
<evidence type="ECO:0000313" key="1">
    <source>
        <dbReference type="EMBL" id="GAI90157.1"/>
    </source>
</evidence>
<accession>X1SAV5</accession>
<reference evidence="1" key="1">
    <citation type="journal article" date="2014" name="Front. Microbiol.">
        <title>High frequency of phylogenetically diverse reductive dehalogenase-homologous genes in deep subseafloor sedimentary metagenomes.</title>
        <authorList>
            <person name="Kawai M."/>
            <person name="Futagami T."/>
            <person name="Toyoda A."/>
            <person name="Takaki Y."/>
            <person name="Nishi S."/>
            <person name="Hori S."/>
            <person name="Arai W."/>
            <person name="Tsubouchi T."/>
            <person name="Morono Y."/>
            <person name="Uchiyama I."/>
            <person name="Ito T."/>
            <person name="Fujiyama A."/>
            <person name="Inagaki F."/>
            <person name="Takami H."/>
        </authorList>
    </citation>
    <scope>NUCLEOTIDE SEQUENCE</scope>
    <source>
        <strain evidence="1">Expedition CK06-06</strain>
    </source>
</reference>
<dbReference type="EMBL" id="BARW01024282">
    <property type="protein sequence ID" value="GAI90157.1"/>
    <property type="molecule type" value="Genomic_DNA"/>
</dbReference>
<organism evidence="1">
    <name type="scientific">marine sediment metagenome</name>
    <dbReference type="NCBI Taxonomy" id="412755"/>
    <lineage>
        <taxon>unclassified sequences</taxon>
        <taxon>metagenomes</taxon>
        <taxon>ecological metagenomes</taxon>
    </lineage>
</organism>
<dbReference type="AlphaFoldDB" id="X1SAV5"/>
<name>X1SAV5_9ZZZZ</name>
<proteinExistence type="predicted"/>